<proteinExistence type="predicted"/>
<dbReference type="Proteomes" id="UP001515480">
    <property type="component" value="Unassembled WGS sequence"/>
</dbReference>
<feature type="compositionally biased region" description="Basic and acidic residues" evidence="1">
    <location>
        <begin position="110"/>
        <end position="121"/>
    </location>
</feature>
<feature type="transmembrane region" description="Helical" evidence="2">
    <location>
        <begin position="6"/>
        <end position="22"/>
    </location>
</feature>
<keyword evidence="2" id="KW-1133">Transmembrane helix</keyword>
<dbReference type="AlphaFoldDB" id="A0AB34JUW8"/>
<keyword evidence="2" id="KW-0812">Transmembrane</keyword>
<evidence type="ECO:0000313" key="4">
    <source>
        <dbReference type="Proteomes" id="UP001515480"/>
    </source>
</evidence>
<accession>A0AB34JUW8</accession>
<keyword evidence="2" id="KW-0472">Membrane</keyword>
<evidence type="ECO:0000256" key="2">
    <source>
        <dbReference type="SAM" id="Phobius"/>
    </source>
</evidence>
<protein>
    <submittedName>
        <fullName evidence="3">Uncharacterized protein</fullName>
    </submittedName>
</protein>
<feature type="compositionally biased region" description="Polar residues" evidence="1">
    <location>
        <begin position="248"/>
        <end position="257"/>
    </location>
</feature>
<dbReference type="EMBL" id="JBGBPQ010000004">
    <property type="protein sequence ID" value="KAL1525514.1"/>
    <property type="molecule type" value="Genomic_DNA"/>
</dbReference>
<feature type="compositionally biased region" description="Acidic residues" evidence="1">
    <location>
        <begin position="124"/>
        <end position="140"/>
    </location>
</feature>
<evidence type="ECO:0000313" key="3">
    <source>
        <dbReference type="EMBL" id="KAL1525514.1"/>
    </source>
</evidence>
<feature type="region of interest" description="Disordered" evidence="1">
    <location>
        <begin position="477"/>
        <end position="496"/>
    </location>
</feature>
<keyword evidence="4" id="KW-1185">Reference proteome</keyword>
<sequence length="496" mass="54547">MNWVNLLGIAMIYIAVAHYLNTKSNRSTMFRMLAHVVGMQPVLRMMAFIDQILASLAAARHAVATAVRNSSPVAAKALDATSMLWDRAFGALNELRVAFGSEARARREAEVVATKEEHSGSEDSVGEYEETGEADEEDKVELGEEAEVALSQSSAVLQLPSRAALMPSSEAAPQADNDPDAVALGASLQKAATAAATAADWIASSRPGNIEETSLGKHIAAVQAQRETPNVKENSGMTLRNPCKQNERQGQPPTSVATRDVRKDGNALQCGSGPHFARAPSDMLDDETDTVVGRRMDARFEQMSRAVMLNQQELRKRAELVYSMSGGDATMQVDVLHAGEHIQLILPTKGIMEESQLVVKIRDLLITRPTTKVVGVLKQDLRTWMDGLEFRYFDPYNMETTFPRRGKFADLSMWVSRAEVRHKSEPTAEFPCPRANYKDWDDSAFSAVMPVDSIRNSCADDDSRTEVSAFSRVLRSARTKQDRARTGATETWDDLP</sequence>
<reference evidence="3 4" key="1">
    <citation type="journal article" date="2024" name="Science">
        <title>Giant polyketide synthase enzymes in the biosynthesis of giant marine polyether toxins.</title>
        <authorList>
            <person name="Fallon T.R."/>
            <person name="Shende V.V."/>
            <person name="Wierzbicki I.H."/>
            <person name="Pendleton A.L."/>
            <person name="Watervoot N.F."/>
            <person name="Auber R.P."/>
            <person name="Gonzalez D.J."/>
            <person name="Wisecaver J.H."/>
            <person name="Moore B.S."/>
        </authorList>
    </citation>
    <scope>NUCLEOTIDE SEQUENCE [LARGE SCALE GENOMIC DNA]</scope>
    <source>
        <strain evidence="3 4">12B1</strain>
    </source>
</reference>
<comment type="caution">
    <text evidence="3">The sequence shown here is derived from an EMBL/GenBank/DDBJ whole genome shotgun (WGS) entry which is preliminary data.</text>
</comment>
<feature type="region of interest" description="Disordered" evidence="1">
    <location>
        <begin position="231"/>
        <end position="258"/>
    </location>
</feature>
<evidence type="ECO:0000256" key="1">
    <source>
        <dbReference type="SAM" id="MobiDB-lite"/>
    </source>
</evidence>
<feature type="region of interest" description="Disordered" evidence="1">
    <location>
        <begin position="110"/>
        <end position="140"/>
    </location>
</feature>
<gene>
    <name evidence="3" type="ORF">AB1Y20_020370</name>
</gene>
<organism evidence="3 4">
    <name type="scientific">Prymnesium parvum</name>
    <name type="common">Toxic golden alga</name>
    <dbReference type="NCBI Taxonomy" id="97485"/>
    <lineage>
        <taxon>Eukaryota</taxon>
        <taxon>Haptista</taxon>
        <taxon>Haptophyta</taxon>
        <taxon>Prymnesiophyceae</taxon>
        <taxon>Prymnesiales</taxon>
        <taxon>Prymnesiaceae</taxon>
        <taxon>Prymnesium</taxon>
    </lineage>
</organism>
<name>A0AB34JUW8_PRYPA</name>